<feature type="region of interest" description="Disordered" evidence="1">
    <location>
        <begin position="1"/>
        <end position="21"/>
    </location>
</feature>
<evidence type="ECO:0000256" key="1">
    <source>
        <dbReference type="SAM" id="MobiDB-lite"/>
    </source>
</evidence>
<dbReference type="Proteomes" id="UP000517916">
    <property type="component" value="Unassembled WGS sequence"/>
</dbReference>
<name>A0ABR6BCX3_9PSEU</name>
<evidence type="ECO:0000313" key="3">
    <source>
        <dbReference type="Proteomes" id="UP000517916"/>
    </source>
</evidence>
<dbReference type="EMBL" id="JACJID010000001">
    <property type="protein sequence ID" value="MBA8924645.1"/>
    <property type="molecule type" value="Genomic_DNA"/>
</dbReference>
<evidence type="ECO:0000313" key="2">
    <source>
        <dbReference type="EMBL" id="MBA8924645.1"/>
    </source>
</evidence>
<dbReference type="SUPFAM" id="SSF52402">
    <property type="entry name" value="Adenine nucleotide alpha hydrolases-like"/>
    <property type="match status" value="2"/>
</dbReference>
<proteinExistence type="predicted"/>
<accession>A0ABR6BCX3</accession>
<comment type="caution">
    <text evidence="2">The sequence shown here is derived from an EMBL/GenBank/DDBJ whole genome shotgun (WGS) entry which is preliminary data.</text>
</comment>
<dbReference type="Gene3D" id="3.40.50.12370">
    <property type="match status" value="1"/>
</dbReference>
<protein>
    <submittedName>
        <fullName evidence="2">Nucleotide-binding universal stress UspA family protein</fullName>
    </submittedName>
</protein>
<organism evidence="2 3">
    <name type="scientific">Kutzneria viridogrisea</name>
    <dbReference type="NCBI Taxonomy" id="47990"/>
    <lineage>
        <taxon>Bacteria</taxon>
        <taxon>Bacillati</taxon>
        <taxon>Actinomycetota</taxon>
        <taxon>Actinomycetes</taxon>
        <taxon>Pseudonocardiales</taxon>
        <taxon>Pseudonocardiaceae</taxon>
        <taxon>Kutzneria</taxon>
    </lineage>
</organism>
<reference evidence="2 3" key="1">
    <citation type="submission" date="2020-08" db="EMBL/GenBank/DDBJ databases">
        <title>Genomic Encyclopedia of Archaeal and Bacterial Type Strains, Phase II (KMG-II): from individual species to whole genera.</title>
        <authorList>
            <person name="Goeker M."/>
        </authorList>
    </citation>
    <scope>NUCLEOTIDE SEQUENCE [LARGE SCALE GENOMIC DNA]</scope>
    <source>
        <strain evidence="2 3">DSM 43850</strain>
    </source>
</reference>
<dbReference type="InterPro" id="IPR006015">
    <property type="entry name" value="Universal_stress_UspA"/>
</dbReference>
<sequence length="258" mass="26617">MARVSASATVRGERRGTGLGGVVVGTDGSPWGSAALGWAARHAWLTGRELVVHQSGAEPSTSDRPLTLHPLPVRVREAGPDPLRTLVPASEHAALVVLGCRGQQHRSFGLGRWVLAVVAAAHCDTVVVRGLDEAVHGRYGSVTALIGGVHTDRGVLARAAAMAAASRSVLRVVHAQPPGAVDGQDPQDVLDRARDLLALHEPRISVDLVAVPGLPYEAVAACGRTDLLVVGAGAGGRLGTVTKEALHHALCPVLAVHV</sequence>
<keyword evidence="3" id="KW-1185">Reference proteome</keyword>
<dbReference type="RefSeq" id="WP_025357829.1">
    <property type="nucleotide sequence ID" value="NZ_BAAABQ010000001.1"/>
</dbReference>
<gene>
    <name evidence="2" type="ORF">BC739_001842</name>
</gene>
<dbReference type="PRINTS" id="PR01438">
    <property type="entry name" value="UNVRSLSTRESS"/>
</dbReference>